<proteinExistence type="predicted"/>
<protein>
    <recommendedName>
        <fullName evidence="2">Helicase ATP-binding domain-containing protein</fullName>
    </recommendedName>
</protein>
<dbReference type="InterPro" id="IPR000330">
    <property type="entry name" value="SNF2_N"/>
</dbReference>
<dbReference type="AlphaFoldDB" id="A0A0N9USY1"/>
<dbReference type="InterPro" id="IPR038718">
    <property type="entry name" value="SNF2-like_sf"/>
</dbReference>
<dbReference type="InterPro" id="IPR027417">
    <property type="entry name" value="P-loop_NTPase"/>
</dbReference>
<dbReference type="RefSeq" id="WP_054587185.1">
    <property type="nucleotide sequence ID" value="NZ_CP012700.1"/>
</dbReference>
<dbReference type="PROSITE" id="PS51192">
    <property type="entry name" value="HELICASE_ATP_BIND_1"/>
    <property type="match status" value="1"/>
</dbReference>
<keyword evidence="1" id="KW-0378">Hydrolase</keyword>
<dbReference type="InterPro" id="IPR014001">
    <property type="entry name" value="Helicase_ATP-bd"/>
</dbReference>
<dbReference type="Gene3D" id="3.40.50.300">
    <property type="entry name" value="P-loop containing nucleotide triphosphate hydrolases"/>
    <property type="match status" value="1"/>
</dbReference>
<dbReference type="SUPFAM" id="SSF52540">
    <property type="entry name" value="P-loop containing nucleoside triphosphate hydrolases"/>
    <property type="match status" value="2"/>
</dbReference>
<sequence>MTDPFLRFVNCVGAYRMRAFALNEGLGGALGVAAEPLPHQLATVRRVLSEAEIRHLISDEVGLGKTVQALMIVNALRFQDPTHRTLVVAPDNLLSQWQDECWTKGHVMPALVGASDFDPANLPSVTLVRPRDLTVRDDEGGRIFQADNKVFDLLIVDEPQTMPRDAVQTISQLADGFRQVLVLSATPRLGDGAWRNMLMRILEPEIAQLAQLQNKTIDELLAEREAGAATELLKGADAFPLVHARFAAGRRIVRNSRSDWNDRLPRRRNHSIRVQPLHHERLRIEIARALVRNADSRLGFEGPQWTSAKSLQRSARAARVVLAEIASRGGELSELARTARQLTLDDPGDARLGALLDILASQWTKDPDQTFIIVCGDNPTIDLLQAALPRYFPELEAAISVLRRPSSGEVDRVTNLREMQATLAPLNSGVSRLLLVGDWVQAGLNLHQISSGMIFYSLPWEIDSIDQLIGRIDRLGGGRADRHGQRWIDIWRILVEGAQETAVADCMAAMGVFDAPLPPLSPEQLTDVQQILAQTAVVGSSPDPVSKLAAADQGLPSSIKLDPSVNTVAARELYATWQQPDQERQSMGANFAGHTPVARKESAMSIWLKTMDRAGDFDVGRRADKVDSYCFRTLWYPRQAASGRAGQSPFLLPGVNHERWMSDHLPFILRRSDVSSPPRRTVLTDEGEDTPRPLHFLDNGSVIFDTLVGGYCAAAASTFSRAKRLTQTVVMMPEGHPALAIGSTVLLVAAQLDPFPDEFLPSLWSTEAEELLATAPTDAQRIALLADRKALMSRWRAVQRAVRLAAPPRLLLIGSAHGKEGWCMLSREQIETCLQPFAPPDWKAVARGRPASQPLIKQESVERLEAVHRDLVTEAAKHFHEDAVARSKSALEIVAAQMSATFEAELRNRNLTAERRRTARPEGVPEELWLGQVAALERLSTSSAINLSEALALIHRYQAGELRAGEPQTISILMGLRCID</sequence>
<reference evidence="3 4" key="1">
    <citation type="journal article" date="2015" name="Genome Announc.">
        <title>Complete Genome Sequence of Polypropylene Glycol- and Polyethylene Glycol-Degrading Sphingopyxis macrogoltabida Strain EY-1.</title>
        <authorList>
            <person name="Ohtsubo Y."/>
            <person name="Nagata Y."/>
            <person name="Numata M."/>
            <person name="Tsuchikane K."/>
            <person name="Hosoyama A."/>
            <person name="Yamazoe A."/>
            <person name="Tsuda M."/>
            <person name="Fujita N."/>
            <person name="Kawai F."/>
        </authorList>
    </citation>
    <scope>NUCLEOTIDE SEQUENCE [LARGE SCALE GENOMIC DNA]</scope>
    <source>
        <strain evidence="3 4">EY-1</strain>
    </source>
</reference>
<dbReference type="GO" id="GO:0016787">
    <property type="term" value="F:hydrolase activity"/>
    <property type="evidence" value="ECO:0007669"/>
    <property type="project" value="UniProtKB-KW"/>
</dbReference>
<feature type="domain" description="Helicase ATP-binding" evidence="2">
    <location>
        <begin position="46"/>
        <end position="205"/>
    </location>
</feature>
<dbReference type="SMART" id="SM00487">
    <property type="entry name" value="DEXDc"/>
    <property type="match status" value="1"/>
</dbReference>
<evidence type="ECO:0000256" key="1">
    <source>
        <dbReference type="ARBA" id="ARBA00022801"/>
    </source>
</evidence>
<dbReference type="Gene3D" id="3.40.50.10810">
    <property type="entry name" value="Tandem AAA-ATPase domain"/>
    <property type="match status" value="1"/>
</dbReference>
<dbReference type="Pfam" id="PF00176">
    <property type="entry name" value="SNF2-rel_dom"/>
    <property type="match status" value="1"/>
</dbReference>
<dbReference type="PANTHER" id="PTHR45766">
    <property type="entry name" value="DNA ANNEALING HELICASE AND ENDONUCLEASE ZRANB3 FAMILY MEMBER"/>
    <property type="match status" value="1"/>
</dbReference>
<organism evidence="3 4">
    <name type="scientific">Sphingopyxis macrogoltabida</name>
    <name type="common">Sphingomonas macrogoltabidus</name>
    <dbReference type="NCBI Taxonomy" id="33050"/>
    <lineage>
        <taxon>Bacteria</taxon>
        <taxon>Pseudomonadati</taxon>
        <taxon>Pseudomonadota</taxon>
        <taxon>Alphaproteobacteria</taxon>
        <taxon>Sphingomonadales</taxon>
        <taxon>Sphingomonadaceae</taxon>
        <taxon>Sphingopyxis</taxon>
    </lineage>
</organism>
<dbReference type="EMBL" id="CP012700">
    <property type="protein sequence ID" value="ALH79766.1"/>
    <property type="molecule type" value="Genomic_DNA"/>
</dbReference>
<dbReference type="KEGG" id="smag:AN936_05135"/>
<dbReference type="GO" id="GO:0005524">
    <property type="term" value="F:ATP binding"/>
    <property type="evidence" value="ECO:0007669"/>
    <property type="project" value="InterPro"/>
</dbReference>
<dbReference type="OrthoDB" id="9814088at2"/>
<evidence type="ECO:0000313" key="3">
    <source>
        <dbReference type="EMBL" id="ALH79766.1"/>
    </source>
</evidence>
<name>A0A0N9USY1_SPHMC</name>
<evidence type="ECO:0000313" key="4">
    <source>
        <dbReference type="Proteomes" id="UP000058074"/>
    </source>
</evidence>
<gene>
    <name evidence="3" type="ORF">AN936_05135</name>
</gene>
<dbReference type="PANTHER" id="PTHR45766:SF6">
    <property type="entry name" value="SWI_SNF-RELATED MATRIX-ASSOCIATED ACTIN-DEPENDENT REGULATOR OF CHROMATIN SUBFAMILY A-LIKE PROTEIN 1"/>
    <property type="match status" value="1"/>
</dbReference>
<dbReference type="PATRIC" id="fig|33050.5.peg.1060"/>
<accession>A0A0N9USY1</accession>
<evidence type="ECO:0000259" key="2">
    <source>
        <dbReference type="PROSITE" id="PS51192"/>
    </source>
</evidence>
<dbReference type="Proteomes" id="UP000058074">
    <property type="component" value="Chromosome"/>
</dbReference>